<dbReference type="Pfam" id="PF20329">
    <property type="entry name" value="DUF6624"/>
    <property type="match status" value="1"/>
</dbReference>
<dbReference type="EMBL" id="MGKY01000016">
    <property type="protein sequence ID" value="OGN33478.1"/>
    <property type="molecule type" value="Genomic_DNA"/>
</dbReference>
<evidence type="ECO:0000313" key="1">
    <source>
        <dbReference type="EMBL" id="OGN33478.1"/>
    </source>
</evidence>
<sequence>MNKLLEKQIIQMKEIEQELRLNAKPGKDPANYLIYAVDIGHNQMIWRIIEQYGYPTKKMIGEKGMKAFWLLIQHQDYDLELQKQCLKNCDFDVESKQLLTDRVLINSGEKQIYGTQHMRLPDGKIVVAPVKKRK</sequence>
<organism evidence="1 2">
    <name type="scientific">Candidatus Yanofskybacteria bacterium RIFCSPLOWO2_12_FULL_43_11b</name>
    <dbReference type="NCBI Taxonomy" id="1802710"/>
    <lineage>
        <taxon>Bacteria</taxon>
        <taxon>Candidatus Yanofskyibacteriota</taxon>
    </lineage>
</organism>
<dbReference type="AlphaFoldDB" id="A0A1F8H8U8"/>
<reference evidence="1 2" key="1">
    <citation type="journal article" date="2016" name="Nat. Commun.">
        <title>Thousands of microbial genomes shed light on interconnected biogeochemical processes in an aquifer system.</title>
        <authorList>
            <person name="Anantharaman K."/>
            <person name="Brown C.T."/>
            <person name="Hug L.A."/>
            <person name="Sharon I."/>
            <person name="Castelle C.J."/>
            <person name="Probst A.J."/>
            <person name="Thomas B.C."/>
            <person name="Singh A."/>
            <person name="Wilkins M.J."/>
            <person name="Karaoz U."/>
            <person name="Brodie E.L."/>
            <person name="Williams K.H."/>
            <person name="Hubbard S.S."/>
            <person name="Banfield J.F."/>
        </authorList>
    </citation>
    <scope>NUCLEOTIDE SEQUENCE [LARGE SCALE GENOMIC DNA]</scope>
</reference>
<proteinExistence type="predicted"/>
<dbReference type="Proteomes" id="UP000177745">
    <property type="component" value="Unassembled WGS sequence"/>
</dbReference>
<evidence type="ECO:0000313" key="2">
    <source>
        <dbReference type="Proteomes" id="UP000177745"/>
    </source>
</evidence>
<protein>
    <submittedName>
        <fullName evidence="1">Uncharacterized protein</fullName>
    </submittedName>
</protein>
<dbReference type="InterPro" id="IPR046732">
    <property type="entry name" value="DUF6624"/>
</dbReference>
<gene>
    <name evidence="1" type="ORF">A3G51_01790</name>
</gene>
<accession>A0A1F8H8U8</accession>
<name>A0A1F8H8U8_9BACT</name>
<comment type="caution">
    <text evidence="1">The sequence shown here is derived from an EMBL/GenBank/DDBJ whole genome shotgun (WGS) entry which is preliminary data.</text>
</comment>